<dbReference type="AlphaFoldDB" id="A0A167FK99"/>
<dbReference type="Proteomes" id="UP000076738">
    <property type="component" value="Unassembled WGS sequence"/>
</dbReference>
<protein>
    <submittedName>
        <fullName evidence="2">Uncharacterized protein</fullName>
    </submittedName>
</protein>
<feature type="region of interest" description="Disordered" evidence="1">
    <location>
        <begin position="249"/>
        <end position="270"/>
    </location>
</feature>
<keyword evidence="3" id="KW-1185">Reference proteome</keyword>
<accession>A0A167FK99</accession>
<feature type="non-terminal residue" evidence="2">
    <location>
        <position position="1"/>
    </location>
</feature>
<organism evidence="2 3">
    <name type="scientific">Calocera viscosa (strain TUFC12733)</name>
    <dbReference type="NCBI Taxonomy" id="1330018"/>
    <lineage>
        <taxon>Eukaryota</taxon>
        <taxon>Fungi</taxon>
        <taxon>Dikarya</taxon>
        <taxon>Basidiomycota</taxon>
        <taxon>Agaricomycotina</taxon>
        <taxon>Dacrymycetes</taxon>
        <taxon>Dacrymycetales</taxon>
        <taxon>Dacrymycetaceae</taxon>
        <taxon>Calocera</taxon>
    </lineage>
</organism>
<feature type="compositionally biased region" description="Low complexity" evidence="1">
    <location>
        <begin position="1"/>
        <end position="11"/>
    </location>
</feature>
<evidence type="ECO:0000313" key="2">
    <source>
        <dbReference type="EMBL" id="KZO89582.1"/>
    </source>
</evidence>
<dbReference type="STRING" id="1330018.A0A167FK99"/>
<evidence type="ECO:0000313" key="3">
    <source>
        <dbReference type="Proteomes" id="UP000076738"/>
    </source>
</evidence>
<dbReference type="EMBL" id="KV417379">
    <property type="protein sequence ID" value="KZO89582.1"/>
    <property type="molecule type" value="Genomic_DNA"/>
</dbReference>
<gene>
    <name evidence="2" type="ORF">CALVIDRAFT_569794</name>
</gene>
<dbReference type="OrthoDB" id="3269480at2759"/>
<name>A0A167FK99_CALVF</name>
<feature type="compositionally biased region" description="Low complexity" evidence="1">
    <location>
        <begin position="252"/>
        <end position="262"/>
    </location>
</feature>
<feature type="compositionally biased region" description="Low complexity" evidence="1">
    <location>
        <begin position="18"/>
        <end position="51"/>
    </location>
</feature>
<proteinExistence type="predicted"/>
<sequence length="372" mass="39445">DTQFSPPAVVTSPPPDPASDNDSRSSLVNGTGSPSPGALSPSRSSSFKSRPTPVEQRVHSVSPSEHSPSPPGVTRASSSASTRSTASVRSQLSFHTAQRASTAASLATALEDLEPEDEEALRVNGALSPRTPSEGPVSPGPAPHLQAIEGIAIGFNAPASDTLFHHRKLEPIIFPDLVLLETASPMFISAPTYRALLRALAHFGSVRVEAPPALVASVKTVVQTNAVVQFSRPNQQSKQWRCILHLEVHPSQQDGQQQGRGRPASRIPARTNTLNTVVPLPQPSPALPFTMSSLADYLRKALSDSRSATSDQGKTLHRAVVQSDPEEAAKSASAEPGRQGLLSVLGIGRNNKRTDLNEDTYDLVTPFILSDT</sequence>
<feature type="region of interest" description="Disordered" evidence="1">
    <location>
        <begin position="1"/>
        <end position="98"/>
    </location>
</feature>
<evidence type="ECO:0000256" key="1">
    <source>
        <dbReference type="SAM" id="MobiDB-lite"/>
    </source>
</evidence>
<reference evidence="2 3" key="1">
    <citation type="journal article" date="2016" name="Mol. Biol. Evol.">
        <title>Comparative Genomics of Early-Diverging Mushroom-Forming Fungi Provides Insights into the Origins of Lignocellulose Decay Capabilities.</title>
        <authorList>
            <person name="Nagy L.G."/>
            <person name="Riley R."/>
            <person name="Tritt A."/>
            <person name="Adam C."/>
            <person name="Daum C."/>
            <person name="Floudas D."/>
            <person name="Sun H."/>
            <person name="Yadav J.S."/>
            <person name="Pangilinan J."/>
            <person name="Larsson K.H."/>
            <person name="Matsuura K."/>
            <person name="Barry K."/>
            <person name="Labutti K."/>
            <person name="Kuo R."/>
            <person name="Ohm R.A."/>
            <person name="Bhattacharya S.S."/>
            <person name="Shirouzu T."/>
            <person name="Yoshinaga Y."/>
            <person name="Martin F.M."/>
            <person name="Grigoriev I.V."/>
            <person name="Hibbett D.S."/>
        </authorList>
    </citation>
    <scope>NUCLEOTIDE SEQUENCE [LARGE SCALE GENOMIC DNA]</scope>
    <source>
        <strain evidence="2 3">TUFC12733</strain>
    </source>
</reference>
<feature type="compositionally biased region" description="Low complexity" evidence="1">
    <location>
        <begin position="59"/>
        <end position="90"/>
    </location>
</feature>